<organism evidence="3 4">
    <name type="scientific">Candidatus Nanohalococcus occultus</name>
    <dbReference type="NCBI Taxonomy" id="2978047"/>
    <lineage>
        <taxon>Archaea</taxon>
        <taxon>Candidatus Nanohalarchaeota</taxon>
        <taxon>Candidatus Nanohalarchaeota incertae sedis</taxon>
        <taxon>Candidatus Nanohalococcus</taxon>
    </lineage>
</organism>
<dbReference type="Proteomes" id="UP001218034">
    <property type="component" value="Chromosome"/>
</dbReference>
<evidence type="ECO:0000256" key="1">
    <source>
        <dbReference type="SAM" id="MobiDB-lite"/>
    </source>
</evidence>
<evidence type="ECO:0000313" key="4">
    <source>
        <dbReference type="Proteomes" id="UP001218034"/>
    </source>
</evidence>
<name>A0ABY8CIG5_9ARCH</name>
<feature type="compositionally biased region" description="Acidic residues" evidence="1">
    <location>
        <begin position="1"/>
        <end position="19"/>
    </location>
</feature>
<dbReference type="EMBL" id="CP104395">
    <property type="protein sequence ID" value="WEL19815.1"/>
    <property type="molecule type" value="Genomic_DNA"/>
</dbReference>
<keyword evidence="2" id="KW-0472">Membrane</keyword>
<protein>
    <submittedName>
        <fullName evidence="3">Uncharacterized protein</fullName>
    </submittedName>
</protein>
<accession>A0ABY8CIG5</accession>
<feature type="compositionally biased region" description="Basic and acidic residues" evidence="1">
    <location>
        <begin position="44"/>
        <end position="59"/>
    </location>
</feature>
<feature type="region of interest" description="Disordered" evidence="1">
    <location>
        <begin position="1"/>
        <end position="68"/>
    </location>
</feature>
<keyword evidence="2" id="KW-0812">Transmembrane</keyword>
<keyword evidence="2" id="KW-1133">Transmembrane helix</keyword>
<feature type="region of interest" description="Disordered" evidence="1">
    <location>
        <begin position="196"/>
        <end position="221"/>
    </location>
</feature>
<reference evidence="3 4" key="1">
    <citation type="submission" date="2022-09" db="EMBL/GenBank/DDBJ databases">
        <title>Xylan utilization by haloarchaea-nanohaloarchaea associations.</title>
        <authorList>
            <person name="Yakimov M."/>
        </authorList>
    </citation>
    <scope>NUCLEOTIDE SEQUENCE [LARGE SCALE GENOMIC DNA]</scope>
    <source>
        <strain evidence="3 4">SVXNc</strain>
    </source>
</reference>
<feature type="compositionally biased region" description="Acidic residues" evidence="1">
    <location>
        <begin position="27"/>
        <end position="43"/>
    </location>
</feature>
<feature type="compositionally biased region" description="Low complexity" evidence="1">
    <location>
        <begin position="205"/>
        <end position="221"/>
    </location>
</feature>
<feature type="transmembrane region" description="Helical" evidence="2">
    <location>
        <begin position="88"/>
        <end position="109"/>
    </location>
</feature>
<proteinExistence type="predicted"/>
<sequence>MADEKDVSDDEVPEENTSETEQHDEAEQVEEPDQTEGEEVEEPNDGKDLKVTSGKKDSESAETTVNVESAKERLVEARENIELDKRHYLYAPALTVGTGLIVFLAFSFLSADLDPETEQQPELNLTPYQQEYVDCPRDLIDTCTKMSKIPTEEVTYWKTEDDWVYMKLGDGRAIISTTPKNGSTGEFVTYMSAAEVNPPEEETETSSNQSTTGNQTVNATA</sequence>
<dbReference type="GeneID" id="90590245"/>
<evidence type="ECO:0000313" key="3">
    <source>
        <dbReference type="EMBL" id="WEL19815.1"/>
    </source>
</evidence>
<dbReference type="RefSeq" id="WP_347721647.1">
    <property type="nucleotide sequence ID" value="NZ_CP104395.1"/>
</dbReference>
<gene>
    <name evidence="3" type="ORF">SVXNc_0808</name>
</gene>
<keyword evidence="4" id="KW-1185">Reference proteome</keyword>
<evidence type="ECO:0000256" key="2">
    <source>
        <dbReference type="SAM" id="Phobius"/>
    </source>
</evidence>